<dbReference type="PANTHER" id="PTHR33870">
    <property type="entry name" value="CARDIOMYOPATHY-ASSOCIATED PROTEIN"/>
    <property type="match status" value="1"/>
</dbReference>
<feature type="compositionally biased region" description="Basic and acidic residues" evidence="1">
    <location>
        <begin position="674"/>
        <end position="687"/>
    </location>
</feature>
<proteinExistence type="predicted"/>
<feature type="compositionally biased region" description="Polar residues" evidence="1">
    <location>
        <begin position="498"/>
        <end position="508"/>
    </location>
</feature>
<gene>
    <name evidence="3" type="ORF">Ahy_B07g086860</name>
</gene>
<protein>
    <submittedName>
        <fullName evidence="3">Uncharacterized protein</fullName>
    </submittedName>
</protein>
<feature type="compositionally biased region" description="Polar residues" evidence="1">
    <location>
        <begin position="1007"/>
        <end position="1021"/>
    </location>
</feature>
<dbReference type="AlphaFoldDB" id="A0A444YAN0"/>
<feature type="compositionally biased region" description="Low complexity" evidence="1">
    <location>
        <begin position="648"/>
        <end position="662"/>
    </location>
</feature>
<keyword evidence="4" id="KW-1185">Reference proteome</keyword>
<feature type="region of interest" description="Disordered" evidence="1">
    <location>
        <begin position="398"/>
        <end position="421"/>
    </location>
</feature>
<feature type="region of interest" description="Disordered" evidence="1">
    <location>
        <begin position="874"/>
        <end position="992"/>
    </location>
</feature>
<feature type="compositionally biased region" description="Basic and acidic residues" evidence="1">
    <location>
        <begin position="939"/>
        <end position="957"/>
    </location>
</feature>
<feature type="region of interest" description="Disordered" evidence="1">
    <location>
        <begin position="486"/>
        <end position="508"/>
    </location>
</feature>
<dbReference type="Proteomes" id="UP000289738">
    <property type="component" value="Chromosome B07"/>
</dbReference>
<dbReference type="PANTHER" id="PTHR33870:SF16">
    <property type="entry name" value="PROTEIN, PUTATIVE-RELATED"/>
    <property type="match status" value="1"/>
</dbReference>
<keyword evidence="2" id="KW-0472">Membrane</keyword>
<feature type="region of interest" description="Disordered" evidence="1">
    <location>
        <begin position="189"/>
        <end position="242"/>
    </location>
</feature>
<keyword evidence="2" id="KW-1133">Transmembrane helix</keyword>
<name>A0A444YAN0_ARAHY</name>
<feature type="transmembrane region" description="Helical" evidence="2">
    <location>
        <begin position="30"/>
        <end position="47"/>
    </location>
</feature>
<feature type="region of interest" description="Disordered" evidence="1">
    <location>
        <begin position="1004"/>
        <end position="1035"/>
    </location>
</feature>
<feature type="compositionally biased region" description="Low complexity" evidence="1">
    <location>
        <begin position="486"/>
        <end position="497"/>
    </location>
</feature>
<comment type="caution">
    <text evidence="3">The sequence shown here is derived from an EMBL/GenBank/DDBJ whole genome shotgun (WGS) entry which is preliminary data.</text>
</comment>
<evidence type="ECO:0000313" key="4">
    <source>
        <dbReference type="Proteomes" id="UP000289738"/>
    </source>
</evidence>
<feature type="region of interest" description="Disordered" evidence="1">
    <location>
        <begin position="586"/>
        <end position="689"/>
    </location>
</feature>
<evidence type="ECO:0000256" key="2">
    <source>
        <dbReference type="SAM" id="Phobius"/>
    </source>
</evidence>
<reference evidence="3 4" key="1">
    <citation type="submission" date="2019-01" db="EMBL/GenBank/DDBJ databases">
        <title>Sequencing of cultivated peanut Arachis hypogaea provides insights into genome evolution and oil improvement.</title>
        <authorList>
            <person name="Chen X."/>
        </authorList>
    </citation>
    <scope>NUCLEOTIDE SEQUENCE [LARGE SCALE GENOMIC DNA]</scope>
    <source>
        <strain evidence="4">cv. Fuhuasheng</strain>
        <tissue evidence="3">Leaves</tissue>
    </source>
</reference>
<evidence type="ECO:0000313" key="3">
    <source>
        <dbReference type="EMBL" id="RYQ99010.1"/>
    </source>
</evidence>
<accession>A0A444YAN0</accession>
<evidence type="ECO:0000256" key="1">
    <source>
        <dbReference type="SAM" id="MobiDB-lite"/>
    </source>
</evidence>
<feature type="region of interest" description="Disordered" evidence="1">
    <location>
        <begin position="796"/>
        <end position="832"/>
    </location>
</feature>
<sequence length="1035" mass="116563">MGLNLSSFQSYLCRVIQLSSKYSWIFIKRHPLVSSALVFLFVLYLFLSYVYHFLLYMFPFLVCTAIFVKIFWSSEQNLIIDVKKDSKKKKVESDEIAKKRHPNTPIYGRHGTLVKCPSQNATSRRRNFTGRKLDVYGDLEHKAKDLTEVFQNEFTNIMFGKSRSYRVDDDHSDFYDSVVKHETPKCKNVFSSELPPLPATPNPRNVNLHNDTKKEETDEKNAKDEEVKEDIEKSGEMTEDEQKVPMDIGIAVTERTKRLENLMVRRRAREQLKLHIEKVLVDMKSSAARGQNIAPLLVAKVNNSMDSSKDDFDGIEMPGSAPAMRSPFDIPYDPYEEKPNLTGDNFAQEFPSSPPPNKDTAFSRHESFFYGSSYQSNRRHLLGRGNHDWFSQLSRYGTEAAESVTPNPLSDYDETTHDEADERCEFEDNDDIERKEEDVEAAEEINNAAPTIKHNVTQSQIEEIAEDNDSVYKSVPATLAAAANANANNDKNNQENATLDNNTLRSHTPSLSLASDLQVEVSEVGSPTLTVDESHDTVTTTDGESVLYDGDVDRDVTSGSEDMWGASLHARERRRVSEQDISELSHWREISSPGSLNVDEAENAADVSSMSSKSDLPEDTPSATHAGSRDHNIFGIGMMDFRGEISSRSHPSPSSSSSSSKVPPRRKRFIPSRSAERTPDRRPQYSEKEEEWINVTENLINRVVNIDDVNNSVTTEQENNQIMKGNEDSGGASVVRQEVVYEVPTNSSSSTSPRSILFHKAMVDQASSSAHNQEMQLNIQQSNVEDSVQETLYGESKLDNKPQNNQPLDLSHSQEHSHSPDNFIEESKNDESNEGKLIPLIRQDDSAEPSIPAEVMASKDMNEKSRDLFDDKETMNSQMQESSSLVHTESEDKPQESITQEATEEPLINFDASGTNYTKDVEGEHADLNMNEVTGLSELKGESDNKNELDKSHHASEEVNLLQKEPNQKVEDHMKQEKLDTQKISEESSLPKVTDVIIDAEEKLLESDNSNNETKVLSKSTNEIDEVSNNENEKA</sequence>
<feature type="compositionally biased region" description="Basic and acidic residues" evidence="1">
    <location>
        <begin position="966"/>
        <end position="986"/>
    </location>
</feature>
<feature type="compositionally biased region" description="Polar residues" evidence="1">
    <location>
        <begin position="526"/>
        <end position="543"/>
    </location>
</feature>
<keyword evidence="2" id="KW-0812">Transmembrane</keyword>
<feature type="compositionally biased region" description="Basic and acidic residues" evidence="1">
    <location>
        <begin position="812"/>
        <end position="832"/>
    </location>
</feature>
<feature type="compositionally biased region" description="Polar residues" evidence="1">
    <location>
        <begin position="875"/>
        <end position="887"/>
    </location>
</feature>
<organism evidence="3 4">
    <name type="scientific">Arachis hypogaea</name>
    <name type="common">Peanut</name>
    <dbReference type="NCBI Taxonomy" id="3818"/>
    <lineage>
        <taxon>Eukaryota</taxon>
        <taxon>Viridiplantae</taxon>
        <taxon>Streptophyta</taxon>
        <taxon>Embryophyta</taxon>
        <taxon>Tracheophyta</taxon>
        <taxon>Spermatophyta</taxon>
        <taxon>Magnoliopsida</taxon>
        <taxon>eudicotyledons</taxon>
        <taxon>Gunneridae</taxon>
        <taxon>Pentapetalae</taxon>
        <taxon>rosids</taxon>
        <taxon>fabids</taxon>
        <taxon>Fabales</taxon>
        <taxon>Fabaceae</taxon>
        <taxon>Papilionoideae</taxon>
        <taxon>50 kb inversion clade</taxon>
        <taxon>dalbergioids sensu lato</taxon>
        <taxon>Dalbergieae</taxon>
        <taxon>Pterocarpus clade</taxon>
        <taxon>Arachis</taxon>
    </lineage>
</organism>
<feature type="compositionally biased region" description="Basic and acidic residues" evidence="1">
    <location>
        <begin position="210"/>
        <end position="242"/>
    </location>
</feature>
<dbReference type="EMBL" id="SDMP01000017">
    <property type="protein sequence ID" value="RYQ99010.1"/>
    <property type="molecule type" value="Genomic_DNA"/>
</dbReference>
<feature type="region of interest" description="Disordered" evidence="1">
    <location>
        <begin position="526"/>
        <end position="560"/>
    </location>
</feature>
<feature type="region of interest" description="Disordered" evidence="1">
    <location>
        <begin position="343"/>
        <end position="363"/>
    </location>
</feature>